<keyword evidence="9" id="KW-1185">Reference proteome</keyword>
<organism evidence="8 9">
    <name type="scientific">Eragrostis curvula</name>
    <name type="common">weeping love grass</name>
    <dbReference type="NCBI Taxonomy" id="38414"/>
    <lineage>
        <taxon>Eukaryota</taxon>
        <taxon>Viridiplantae</taxon>
        <taxon>Streptophyta</taxon>
        <taxon>Embryophyta</taxon>
        <taxon>Tracheophyta</taxon>
        <taxon>Spermatophyta</taxon>
        <taxon>Magnoliopsida</taxon>
        <taxon>Liliopsida</taxon>
        <taxon>Poales</taxon>
        <taxon>Poaceae</taxon>
        <taxon>PACMAD clade</taxon>
        <taxon>Chloridoideae</taxon>
        <taxon>Eragrostideae</taxon>
        <taxon>Eragrostidinae</taxon>
        <taxon>Eragrostis</taxon>
    </lineage>
</organism>
<evidence type="ECO:0000256" key="4">
    <source>
        <dbReference type="ARBA" id="ARBA00023015"/>
    </source>
</evidence>
<keyword evidence="1" id="KW-0479">Metal-binding</keyword>
<dbReference type="Proteomes" id="UP000324897">
    <property type="component" value="Chromosome 6"/>
</dbReference>
<feature type="compositionally biased region" description="Basic residues" evidence="6">
    <location>
        <begin position="112"/>
        <end position="122"/>
    </location>
</feature>
<evidence type="ECO:0000256" key="2">
    <source>
        <dbReference type="ARBA" id="ARBA00022771"/>
    </source>
</evidence>
<evidence type="ECO:0000313" key="8">
    <source>
        <dbReference type="EMBL" id="TVU50974.1"/>
    </source>
</evidence>
<feature type="compositionally biased region" description="Basic and acidic residues" evidence="6">
    <location>
        <begin position="256"/>
        <end position="283"/>
    </location>
</feature>
<dbReference type="InterPro" id="IPR013083">
    <property type="entry name" value="Znf_RING/FYVE/PHD"/>
</dbReference>
<feature type="region of interest" description="Disordered" evidence="6">
    <location>
        <begin position="256"/>
        <end position="288"/>
    </location>
</feature>
<dbReference type="PANTHER" id="PTHR33304:SF49">
    <property type="entry name" value="OS12G0161500 PROTEIN"/>
    <property type="match status" value="1"/>
</dbReference>
<dbReference type="EMBL" id="RWGY01000002">
    <property type="protein sequence ID" value="TVU50974.1"/>
    <property type="molecule type" value="Genomic_DNA"/>
</dbReference>
<dbReference type="Gene3D" id="3.30.40.10">
    <property type="entry name" value="Zinc/RING finger domain, C3HC4 (zinc finger)"/>
    <property type="match status" value="1"/>
</dbReference>
<evidence type="ECO:0000259" key="7">
    <source>
        <dbReference type="Pfam" id="PF23121"/>
    </source>
</evidence>
<dbReference type="PANTHER" id="PTHR33304">
    <property type="match status" value="1"/>
</dbReference>
<keyword evidence="3" id="KW-0862">Zinc</keyword>
<sequence length="883" mass="97884">MNTVCGVCGDIGYKNLLIYCRDCKDSASHQYCMDKVIFDGSLADWSCDDCQQKSGENQQVDNENPVHSLNFKQPTPLIVNCLGHTLGNKATELFGRSSKKTPKSLRPSSKGLVKKKKKKVLGSKRETSSSVTVHGNSVLEKGGAHLSSKHTDLDNQANQLALDGCETTKVKSGKDSKKVIGAHDDSDSYVMDCDSDTIRFQLDYRASNELQQRSMAASVPQLSTLQDDVTEKVIPCSPNTCIFKENSCLSPEHIENDNLQENRREPSNLPSEHTENENQKENQSESSNLFDRAYPCSSLETYPGKFLLEDSTAEVEICADLGKDTPRKRRRLILLYDDDEEEEERAEDVQLENVNRRFQNCDTPVKNNETEDAVQTGDSSNSNSSNGEPVKKRRRYIDANEDDNEEAAIDVATACSAQNDVADCARNDGANLELQTAVAENHPLQSIIACNPDTADEQYYTYSRPVDEPVWSGVFKINNEVFGELDAHLSNKACYKVWDLSRMLQPEVEVMKLPRLQAWPKRWTSAAPTDDCIGLFFFPRSSRPNEVSNKLVNEIIESDDALKVTIGAIELLIFPSTLLSEQNHLFQGKYYLWGVFKQRKDKSDRGDLVGEQDGIACATEESKLQEQHLLDKEDGVSCESLGQESSAVKNVLHAENELTVNHNSVAQKVAMKIAEREGVTSTDSNLFCAKPNSRRAESNCSVHPKIDHALEVNQHEEYIRTSPVLNASGVTKQTNTGVTKLTTECDHGPCNSGSEPSTTKLFGLVAVRTPRAQQLIKEMASEGALIFSVPDQIVTTESCTGSSVEVEPGLNLDTDNQHVREHPRSFDFISTGHDAPDVASEACLELFPVRKETIGWAPRAEATKEVDLDLSLSTRSRAPCLQL</sequence>
<evidence type="ECO:0000256" key="3">
    <source>
        <dbReference type="ARBA" id="ARBA00022833"/>
    </source>
</evidence>
<dbReference type="Gramene" id="TVU50974">
    <property type="protein sequence ID" value="TVU50974"/>
    <property type="gene ID" value="EJB05_02373"/>
</dbReference>
<name>A0A5J9WUV7_9POAL</name>
<dbReference type="GO" id="GO:0140566">
    <property type="term" value="F:histone reader activity"/>
    <property type="evidence" value="ECO:0007669"/>
    <property type="project" value="InterPro"/>
</dbReference>
<keyword evidence="4" id="KW-0805">Transcription regulation</keyword>
<evidence type="ECO:0000256" key="6">
    <source>
        <dbReference type="SAM" id="MobiDB-lite"/>
    </source>
</evidence>
<feature type="region of interest" description="Disordered" evidence="6">
    <location>
        <begin position="360"/>
        <end position="393"/>
    </location>
</feature>
<dbReference type="InterPro" id="IPR049914">
    <property type="entry name" value="PHD1-3/5-6"/>
</dbReference>
<dbReference type="AlphaFoldDB" id="A0A5J9WUV7"/>
<dbReference type="GO" id="GO:0008270">
    <property type="term" value="F:zinc ion binding"/>
    <property type="evidence" value="ECO:0007669"/>
    <property type="project" value="UniProtKB-KW"/>
</dbReference>
<keyword evidence="5" id="KW-0804">Transcription</keyword>
<keyword evidence="2" id="KW-0863">Zinc-finger</keyword>
<gene>
    <name evidence="8" type="ORF">EJB05_02373</name>
</gene>
<dbReference type="InterPro" id="IPR011011">
    <property type="entry name" value="Znf_FYVE_PHD"/>
</dbReference>
<reference evidence="8 9" key="1">
    <citation type="journal article" date="2019" name="Sci. Rep.">
        <title>A high-quality genome of Eragrostis curvula grass provides insights into Poaceae evolution and supports new strategies to enhance forage quality.</title>
        <authorList>
            <person name="Carballo J."/>
            <person name="Santos B.A.C.M."/>
            <person name="Zappacosta D."/>
            <person name="Garbus I."/>
            <person name="Selva J.P."/>
            <person name="Gallo C.A."/>
            <person name="Diaz A."/>
            <person name="Albertini E."/>
            <person name="Caccamo M."/>
            <person name="Echenique V."/>
        </authorList>
    </citation>
    <scope>NUCLEOTIDE SEQUENCE [LARGE SCALE GENOMIC DNA]</scope>
    <source>
        <strain evidence="9">cv. Victoria</strain>
        <tissue evidence="8">Leaf</tissue>
    </source>
</reference>
<feature type="non-terminal residue" evidence="8">
    <location>
        <position position="1"/>
    </location>
</feature>
<comment type="caution">
    <text evidence="8">The sequence shown here is derived from an EMBL/GenBank/DDBJ whole genome shotgun (WGS) entry which is preliminary data.</text>
</comment>
<proteinExistence type="predicted"/>
<evidence type="ECO:0000313" key="9">
    <source>
        <dbReference type="Proteomes" id="UP000324897"/>
    </source>
</evidence>
<dbReference type="SUPFAM" id="SSF57903">
    <property type="entry name" value="FYVE/PHD zinc finger"/>
    <property type="match status" value="1"/>
</dbReference>
<feature type="region of interest" description="Disordered" evidence="6">
    <location>
        <begin position="94"/>
        <end position="132"/>
    </location>
</feature>
<feature type="domain" description="AIPP2-like SPOC-like" evidence="7">
    <location>
        <begin position="471"/>
        <end position="596"/>
    </location>
</feature>
<protein>
    <recommendedName>
        <fullName evidence="7">AIPP2-like SPOC-like domain-containing protein</fullName>
    </recommendedName>
</protein>
<evidence type="ECO:0000256" key="5">
    <source>
        <dbReference type="ARBA" id="ARBA00023163"/>
    </source>
</evidence>
<accession>A0A5J9WUV7</accession>
<dbReference type="InterPro" id="IPR056280">
    <property type="entry name" value="AIPP2-like_SPOC"/>
</dbReference>
<dbReference type="OrthoDB" id="1932206at2759"/>
<dbReference type="Pfam" id="PF23121">
    <property type="entry name" value="SPOC_AIPP2"/>
    <property type="match status" value="1"/>
</dbReference>
<dbReference type="GO" id="GO:0034244">
    <property type="term" value="P:negative regulation of transcription elongation by RNA polymerase II"/>
    <property type="evidence" value="ECO:0007669"/>
    <property type="project" value="InterPro"/>
</dbReference>
<evidence type="ECO:0000256" key="1">
    <source>
        <dbReference type="ARBA" id="ARBA00022723"/>
    </source>
</evidence>